<organism evidence="1 2">
    <name type="scientific">Marinobacter nauticus</name>
    <name type="common">Marinobacter hydrocarbonoclasticus</name>
    <name type="synonym">Marinobacter aquaeolei</name>
    <dbReference type="NCBI Taxonomy" id="2743"/>
    <lineage>
        <taxon>Bacteria</taxon>
        <taxon>Pseudomonadati</taxon>
        <taxon>Pseudomonadota</taxon>
        <taxon>Gammaproteobacteria</taxon>
        <taxon>Pseudomonadales</taxon>
        <taxon>Marinobacteraceae</taxon>
        <taxon>Marinobacter</taxon>
    </lineage>
</organism>
<accession>A0A350RUI1</accession>
<evidence type="ECO:0000313" key="2">
    <source>
        <dbReference type="Proteomes" id="UP000261325"/>
    </source>
</evidence>
<dbReference type="Proteomes" id="UP000261325">
    <property type="component" value="Unassembled WGS sequence"/>
</dbReference>
<name>A0A350RUI1_MARNT</name>
<protein>
    <recommendedName>
        <fullName evidence="3">VRR-NUC domain-containing protein</fullName>
    </recommendedName>
</protein>
<dbReference type="AlphaFoldDB" id="A0A350RUI1"/>
<dbReference type="EMBL" id="DLYI01000112">
    <property type="protein sequence ID" value="HAC27918.1"/>
    <property type="molecule type" value="Genomic_DNA"/>
</dbReference>
<evidence type="ECO:0000313" key="1">
    <source>
        <dbReference type="EMBL" id="HAC27918.1"/>
    </source>
</evidence>
<proteinExistence type="predicted"/>
<comment type="caution">
    <text evidence="1">The sequence shown here is derived from an EMBL/GenBank/DDBJ whole genome shotgun (WGS) entry which is preliminary data.</text>
</comment>
<evidence type="ECO:0008006" key="3">
    <source>
        <dbReference type="Google" id="ProtNLM"/>
    </source>
</evidence>
<gene>
    <name evidence="1" type="ORF">DCF82_08905</name>
</gene>
<reference evidence="1 2" key="1">
    <citation type="journal article" date="2018" name="Nat. Biotechnol.">
        <title>A standardized bacterial taxonomy based on genome phylogeny substantially revises the tree of life.</title>
        <authorList>
            <person name="Parks D.H."/>
            <person name="Chuvochina M."/>
            <person name="Waite D.W."/>
            <person name="Rinke C."/>
            <person name="Skarshewski A."/>
            <person name="Chaumeil P.A."/>
            <person name="Hugenholtz P."/>
        </authorList>
    </citation>
    <scope>NUCLEOTIDE SEQUENCE [LARGE SCALE GENOMIC DNA]</scope>
    <source>
        <strain evidence="1">UBA9049</strain>
    </source>
</reference>
<sequence>MTATEQCPICNDITPKLAFICSFVCFCSVNPMQSQTGRNMKQMCVDASLDAVNQVSDTGIRPQVGYYMPEDQMIAPQPLMLKDAARQETTEPIRNFGHMINRIRNLKTPADALLKDEIEQYSKGELRIPDAVVLRDPAGLPTQDNLLGVVEVKFRGDRWGIGQEKAYERIAGPDSGLHELNEDTCKCDGTEQQLVPEDSLQPARDLYEQEEEHGLGDSLLLGLEVLAIGVAMTALVLDDATGIGTADDVLLAPLGARAALQSARFYRGTSTVVRGSSEAAKLVAQRMSSLRPSLERIGAAF</sequence>